<dbReference type="EMBL" id="KB469297">
    <property type="protein sequence ID" value="EPQ58852.1"/>
    <property type="molecule type" value="Genomic_DNA"/>
</dbReference>
<feature type="compositionally biased region" description="Basic and acidic residues" evidence="1">
    <location>
        <begin position="415"/>
        <end position="432"/>
    </location>
</feature>
<dbReference type="KEGG" id="gtr:GLOTRDRAFT_135873"/>
<feature type="compositionally biased region" description="Basic residues" evidence="1">
    <location>
        <begin position="486"/>
        <end position="495"/>
    </location>
</feature>
<dbReference type="OrthoDB" id="3270840at2759"/>
<name>S7QI32_GLOTA</name>
<dbReference type="Proteomes" id="UP000030669">
    <property type="component" value="Unassembled WGS sequence"/>
</dbReference>
<dbReference type="AlphaFoldDB" id="S7QI32"/>
<evidence type="ECO:0000313" key="2">
    <source>
        <dbReference type="EMBL" id="EPQ58852.1"/>
    </source>
</evidence>
<sequence length="770" mass="87875">MSWTTKALRKYLMSRESRWIWRETLKTIEGLPPCPEDLIEPAYIRLLFDTRCYFCLSRAQKVYWNCRTRCCSTCFGYRFVMFLDTLDVPKAFYPDFLNAVPCDLVTRNGRTELFFGRAEGEELLKQFMQVYGDKEELAKFVLAKQERKRSIAYHAQACVIWEAETRRRRSDELHDIRQERERAIRERLGALGWTAELRKLDEWKPGTFSAHQHVRETKVLTDKGWAAIQAELERFLDDMRAQRETEERRRLIRHRQAILAKVVQAYASSLRLDQLLPSVADFCDMEEFQALMESPEDYHVHSAMIQLIPRLRELAFFWRGRAENFLLSLVPWSPYGLPGYDIRRLDLATTWFNEETTTHESALVPTDADDSIVLSDLVRTGETSRLRRRGAMRLDYTHRVSNRRDSYASSLPPWDSRENGDSDEETLRREWDTVSEPVQDEEPKFYTLYCGREEESDSEDDMFPQSSSYRPSPLPLYPDTNEAPRPRRRESRKRSNGCGALLHANATPRRRCGVWTAKSDASDVVVSLDESYFDKGTRSLMILRSGCGCLKEGIGCAVCGNILGTRYRTCQSAAEAFSPITAEPSQSLRPEGPDYLSPRQPSSSASPGYVYTFFADHVSSSPAYEFPPRTVVTPPPLSASPDRFYVPGVEEPVMYPLPPQGYITPPDQTSPIPWPLARPHYIPGRGPRSVTPVFRIPDSPTSTASASLEDRVGSMPEAMVSRFRLTADESEEGAPDRDPGDTYDSDGELIGGEPSSPDKSATDLPLWGGR</sequence>
<feature type="region of interest" description="Disordered" evidence="1">
    <location>
        <begin position="688"/>
        <end position="770"/>
    </location>
</feature>
<accession>S7QI32</accession>
<gene>
    <name evidence="2" type="ORF">GLOTRDRAFT_135873</name>
</gene>
<feature type="region of interest" description="Disordered" evidence="1">
    <location>
        <begin position="581"/>
        <end position="603"/>
    </location>
</feature>
<proteinExistence type="predicted"/>
<reference evidence="2 3" key="1">
    <citation type="journal article" date="2012" name="Science">
        <title>The Paleozoic origin of enzymatic lignin decomposition reconstructed from 31 fungal genomes.</title>
        <authorList>
            <person name="Floudas D."/>
            <person name="Binder M."/>
            <person name="Riley R."/>
            <person name="Barry K."/>
            <person name="Blanchette R.A."/>
            <person name="Henrissat B."/>
            <person name="Martinez A.T."/>
            <person name="Otillar R."/>
            <person name="Spatafora J.W."/>
            <person name="Yadav J.S."/>
            <person name="Aerts A."/>
            <person name="Benoit I."/>
            <person name="Boyd A."/>
            <person name="Carlson A."/>
            <person name="Copeland A."/>
            <person name="Coutinho P.M."/>
            <person name="de Vries R.P."/>
            <person name="Ferreira P."/>
            <person name="Findley K."/>
            <person name="Foster B."/>
            <person name="Gaskell J."/>
            <person name="Glotzer D."/>
            <person name="Gorecki P."/>
            <person name="Heitman J."/>
            <person name="Hesse C."/>
            <person name="Hori C."/>
            <person name="Igarashi K."/>
            <person name="Jurgens J.A."/>
            <person name="Kallen N."/>
            <person name="Kersten P."/>
            <person name="Kohler A."/>
            <person name="Kuees U."/>
            <person name="Kumar T.K.A."/>
            <person name="Kuo A."/>
            <person name="LaButti K."/>
            <person name="Larrondo L.F."/>
            <person name="Lindquist E."/>
            <person name="Ling A."/>
            <person name="Lombard V."/>
            <person name="Lucas S."/>
            <person name="Lundell T."/>
            <person name="Martin R."/>
            <person name="McLaughlin D.J."/>
            <person name="Morgenstern I."/>
            <person name="Morin E."/>
            <person name="Murat C."/>
            <person name="Nagy L.G."/>
            <person name="Nolan M."/>
            <person name="Ohm R.A."/>
            <person name="Patyshakuliyeva A."/>
            <person name="Rokas A."/>
            <person name="Ruiz-Duenas F.J."/>
            <person name="Sabat G."/>
            <person name="Salamov A."/>
            <person name="Samejima M."/>
            <person name="Schmutz J."/>
            <person name="Slot J.C."/>
            <person name="St John F."/>
            <person name="Stenlid J."/>
            <person name="Sun H."/>
            <person name="Sun S."/>
            <person name="Syed K."/>
            <person name="Tsang A."/>
            <person name="Wiebenga A."/>
            <person name="Young D."/>
            <person name="Pisabarro A."/>
            <person name="Eastwood D.C."/>
            <person name="Martin F."/>
            <person name="Cullen D."/>
            <person name="Grigoriev I.V."/>
            <person name="Hibbett D.S."/>
        </authorList>
    </citation>
    <scope>NUCLEOTIDE SEQUENCE [LARGE SCALE GENOMIC DNA]</scope>
    <source>
        <strain evidence="2 3">ATCC 11539</strain>
    </source>
</reference>
<dbReference type="STRING" id="670483.S7QI32"/>
<dbReference type="HOGENOM" id="CLU_362921_0_0_1"/>
<evidence type="ECO:0008006" key="4">
    <source>
        <dbReference type="Google" id="ProtNLM"/>
    </source>
</evidence>
<evidence type="ECO:0000313" key="3">
    <source>
        <dbReference type="Proteomes" id="UP000030669"/>
    </source>
</evidence>
<dbReference type="eggNOG" id="ENOG502SPYI">
    <property type="taxonomic scope" value="Eukaryota"/>
</dbReference>
<protein>
    <recommendedName>
        <fullName evidence="4">F-box domain-containing protein</fullName>
    </recommendedName>
</protein>
<feature type="region of interest" description="Disordered" evidence="1">
    <location>
        <begin position="454"/>
        <end position="499"/>
    </location>
</feature>
<organism evidence="2 3">
    <name type="scientific">Gloeophyllum trabeum (strain ATCC 11539 / FP-39264 / Madison 617)</name>
    <name type="common">Brown rot fungus</name>
    <dbReference type="NCBI Taxonomy" id="670483"/>
    <lineage>
        <taxon>Eukaryota</taxon>
        <taxon>Fungi</taxon>
        <taxon>Dikarya</taxon>
        <taxon>Basidiomycota</taxon>
        <taxon>Agaricomycotina</taxon>
        <taxon>Agaricomycetes</taxon>
        <taxon>Gloeophyllales</taxon>
        <taxon>Gloeophyllaceae</taxon>
        <taxon>Gloeophyllum</taxon>
    </lineage>
</organism>
<keyword evidence="3" id="KW-1185">Reference proteome</keyword>
<dbReference type="RefSeq" id="XP_007861993.1">
    <property type="nucleotide sequence ID" value="XM_007863802.1"/>
</dbReference>
<evidence type="ECO:0000256" key="1">
    <source>
        <dbReference type="SAM" id="MobiDB-lite"/>
    </source>
</evidence>
<feature type="region of interest" description="Disordered" evidence="1">
    <location>
        <begin position="405"/>
        <end position="436"/>
    </location>
</feature>
<dbReference type="GeneID" id="19303409"/>